<keyword evidence="1" id="KW-0472">Membrane</keyword>
<sequence length="212" mass="24084">MNRIQKAPLRVSMIFVMAFFVVFLTYRTTIVTAFDRGILSWFEQTRTDGFLMLMDGLAFVGSTKIVAILGIVLIIFLLVRRSPLNDVYFSAAVLLTTGVLNTAAKYSFARVRPEEFMIVELSTFSFPSGHTMGAASFYSVVAFLIWKRTDRRSIRFAISSFSIGMIVLMGISRVYLGVHFPTDVMGGLFLSGAILSFFYWFYYQRNGRNLNR</sequence>
<keyword evidence="4" id="KW-1185">Reference proteome</keyword>
<feature type="transmembrane region" description="Helical" evidence="1">
    <location>
        <begin position="86"/>
        <end position="104"/>
    </location>
</feature>
<dbReference type="CDD" id="cd03392">
    <property type="entry name" value="PAP2_like_2"/>
    <property type="match status" value="1"/>
</dbReference>
<evidence type="ECO:0000313" key="4">
    <source>
        <dbReference type="Proteomes" id="UP001215143"/>
    </source>
</evidence>
<dbReference type="SUPFAM" id="SSF48317">
    <property type="entry name" value="Acid phosphatase/Vanadium-dependent haloperoxidase"/>
    <property type="match status" value="1"/>
</dbReference>
<feature type="domain" description="Phosphatidic acid phosphatase type 2/haloperoxidase" evidence="2">
    <location>
        <begin position="87"/>
        <end position="199"/>
    </location>
</feature>
<dbReference type="Gene3D" id="1.20.144.10">
    <property type="entry name" value="Phosphatidic acid phosphatase type 2/haloperoxidase"/>
    <property type="match status" value="1"/>
</dbReference>
<dbReference type="PANTHER" id="PTHR14969:SF13">
    <property type="entry name" value="AT30094P"/>
    <property type="match status" value="1"/>
</dbReference>
<dbReference type="EMBL" id="CP117834">
    <property type="protein sequence ID" value="WDF04298.1"/>
    <property type="molecule type" value="Genomic_DNA"/>
</dbReference>
<evidence type="ECO:0000313" key="3">
    <source>
        <dbReference type="EMBL" id="WDF04298.1"/>
    </source>
</evidence>
<feature type="transmembrane region" description="Helical" evidence="1">
    <location>
        <begin position="124"/>
        <end position="146"/>
    </location>
</feature>
<evidence type="ECO:0000256" key="1">
    <source>
        <dbReference type="SAM" id="Phobius"/>
    </source>
</evidence>
<dbReference type="SMART" id="SM00014">
    <property type="entry name" value="acidPPc"/>
    <property type="match status" value="1"/>
</dbReference>
<protein>
    <submittedName>
        <fullName evidence="3">Phosphatase PAP2 family protein</fullName>
    </submittedName>
</protein>
<dbReference type="PANTHER" id="PTHR14969">
    <property type="entry name" value="SPHINGOSINE-1-PHOSPHATE PHOSPHOHYDROLASE"/>
    <property type="match status" value="1"/>
</dbReference>
<feature type="transmembrane region" description="Helical" evidence="1">
    <location>
        <begin position="184"/>
        <end position="203"/>
    </location>
</feature>
<name>A0ABY7W5U9_9BACI</name>
<evidence type="ECO:0000259" key="2">
    <source>
        <dbReference type="SMART" id="SM00014"/>
    </source>
</evidence>
<dbReference type="RefSeq" id="WP_052007645.1">
    <property type="nucleotide sequence ID" value="NZ_CP117834.1"/>
</dbReference>
<feature type="transmembrane region" description="Helical" evidence="1">
    <location>
        <begin position="57"/>
        <end position="79"/>
    </location>
</feature>
<organism evidence="3 4">
    <name type="scientific">Shouchella hunanensis</name>
    <dbReference type="NCBI Taxonomy" id="766894"/>
    <lineage>
        <taxon>Bacteria</taxon>
        <taxon>Bacillati</taxon>
        <taxon>Bacillota</taxon>
        <taxon>Bacilli</taxon>
        <taxon>Bacillales</taxon>
        <taxon>Bacillaceae</taxon>
        <taxon>Shouchella</taxon>
    </lineage>
</organism>
<dbReference type="InterPro" id="IPR000326">
    <property type="entry name" value="PAP2/HPO"/>
</dbReference>
<gene>
    <name evidence="3" type="ORF">PQ477_02110</name>
</gene>
<dbReference type="Proteomes" id="UP001215143">
    <property type="component" value="Chromosome"/>
</dbReference>
<reference evidence="3 4" key="1">
    <citation type="submission" date="2023-02" db="EMBL/GenBank/DDBJ databases">
        <authorList>
            <person name="Liu G."/>
        </authorList>
    </citation>
    <scope>NUCLEOTIDE SEQUENCE [LARGE SCALE GENOMIC DNA]</scope>
    <source>
        <strain evidence="3 4">DSM 23008</strain>
    </source>
</reference>
<dbReference type="Pfam" id="PF01569">
    <property type="entry name" value="PAP2"/>
    <property type="match status" value="1"/>
</dbReference>
<dbReference type="InterPro" id="IPR036938">
    <property type="entry name" value="PAP2/HPO_sf"/>
</dbReference>
<keyword evidence="1" id="KW-0812">Transmembrane</keyword>
<accession>A0ABY7W5U9</accession>
<keyword evidence="1" id="KW-1133">Transmembrane helix</keyword>
<proteinExistence type="predicted"/>
<feature type="transmembrane region" description="Helical" evidence="1">
    <location>
        <begin position="158"/>
        <end position="178"/>
    </location>
</feature>